<dbReference type="AlphaFoldDB" id="A0A7J6SRX1"/>
<dbReference type="PANTHER" id="PTHR19879">
    <property type="entry name" value="TRANSCRIPTION INITIATION FACTOR TFIID"/>
    <property type="match status" value="1"/>
</dbReference>
<dbReference type="Proteomes" id="UP000553632">
    <property type="component" value="Unassembled WGS sequence"/>
</dbReference>
<keyword evidence="3" id="KW-1185">Reference proteome</keyword>
<evidence type="ECO:0000256" key="1">
    <source>
        <dbReference type="PROSITE-ProRule" id="PRU00221"/>
    </source>
</evidence>
<dbReference type="InterPro" id="IPR015943">
    <property type="entry name" value="WD40/YVTN_repeat-like_dom_sf"/>
</dbReference>
<feature type="non-terminal residue" evidence="2">
    <location>
        <position position="1"/>
    </location>
</feature>
<evidence type="ECO:0000313" key="3">
    <source>
        <dbReference type="Proteomes" id="UP000553632"/>
    </source>
</evidence>
<sequence>YCVSGSRDRCLLTFDLRAEKRITCHRERHGGIDCLAVGSDDNVVVTGGKEKHLTFWDLRQPEPIRVVSAGPGDELRALSYCDDGKGGLLASGGTGNIVKLWDMGSGRLVCSHSEEPRHSACIKDLSFSPDGKQ</sequence>
<keyword evidence="1" id="KW-0853">WD repeat</keyword>
<dbReference type="SMART" id="SM00320">
    <property type="entry name" value="WD40"/>
    <property type="match status" value="2"/>
</dbReference>
<dbReference type="EMBL" id="JABANO010016248">
    <property type="protein sequence ID" value="KAF4735505.1"/>
    <property type="molecule type" value="Genomic_DNA"/>
</dbReference>
<reference evidence="2 3" key="1">
    <citation type="submission" date="2020-04" db="EMBL/GenBank/DDBJ databases">
        <title>Perkinsus olseni comparative genomics.</title>
        <authorList>
            <person name="Bogema D.R."/>
        </authorList>
    </citation>
    <scope>NUCLEOTIDE SEQUENCE [LARGE SCALE GENOMIC DNA]</scope>
    <source>
        <strain evidence="2 3">ATCC PRA-207</strain>
    </source>
</reference>
<comment type="caution">
    <text evidence="2">The sequence shown here is derived from an EMBL/GenBank/DDBJ whole genome shotgun (WGS) entry which is preliminary data.</text>
</comment>
<dbReference type="Pfam" id="PF00400">
    <property type="entry name" value="WD40"/>
    <property type="match status" value="2"/>
</dbReference>
<dbReference type="InterPro" id="IPR011047">
    <property type="entry name" value="Quinoprotein_ADH-like_sf"/>
</dbReference>
<protein>
    <submittedName>
        <fullName evidence="2">Uncharacterized protein</fullName>
    </submittedName>
</protein>
<evidence type="ECO:0000313" key="2">
    <source>
        <dbReference type="EMBL" id="KAF4735505.1"/>
    </source>
</evidence>
<organism evidence="2 3">
    <name type="scientific">Perkinsus olseni</name>
    <name type="common">Perkinsus atlanticus</name>
    <dbReference type="NCBI Taxonomy" id="32597"/>
    <lineage>
        <taxon>Eukaryota</taxon>
        <taxon>Sar</taxon>
        <taxon>Alveolata</taxon>
        <taxon>Perkinsozoa</taxon>
        <taxon>Perkinsea</taxon>
        <taxon>Perkinsida</taxon>
        <taxon>Perkinsidae</taxon>
        <taxon>Perkinsus</taxon>
    </lineage>
</organism>
<dbReference type="SUPFAM" id="SSF50998">
    <property type="entry name" value="Quinoprotein alcohol dehydrogenase-like"/>
    <property type="match status" value="1"/>
</dbReference>
<name>A0A7J6SRX1_PEROL</name>
<proteinExistence type="predicted"/>
<feature type="repeat" description="WD" evidence="1">
    <location>
        <begin position="25"/>
        <end position="66"/>
    </location>
</feature>
<dbReference type="PANTHER" id="PTHR19879:SF9">
    <property type="entry name" value="TRANSCRIPTION INITIATION FACTOR TFIID SUBUNIT 5"/>
    <property type="match status" value="1"/>
</dbReference>
<gene>
    <name evidence="2" type="ORF">FOZ63_018008</name>
</gene>
<feature type="non-terminal residue" evidence="2">
    <location>
        <position position="133"/>
    </location>
</feature>
<dbReference type="Gene3D" id="2.130.10.10">
    <property type="entry name" value="YVTN repeat-like/Quinoprotein amine dehydrogenase"/>
    <property type="match status" value="1"/>
</dbReference>
<dbReference type="PROSITE" id="PS50082">
    <property type="entry name" value="WD_REPEATS_2"/>
    <property type="match status" value="1"/>
</dbReference>
<accession>A0A7J6SRX1</accession>
<dbReference type="InterPro" id="IPR001680">
    <property type="entry name" value="WD40_rpt"/>
</dbReference>